<dbReference type="RefSeq" id="WP_090172382.1">
    <property type="nucleotide sequence ID" value="NZ_FMXR01000006.1"/>
</dbReference>
<dbReference type="EC" id="5.4.99.25" evidence="5"/>
<dbReference type="Gene3D" id="3.30.2350.10">
    <property type="entry name" value="Pseudouridine synthase"/>
    <property type="match status" value="1"/>
</dbReference>
<dbReference type="GO" id="GO:0031119">
    <property type="term" value="P:tRNA pseudouridine synthesis"/>
    <property type="evidence" value="ECO:0007669"/>
    <property type="project" value="UniProtKB-UniRule"/>
</dbReference>
<evidence type="ECO:0000256" key="5">
    <source>
        <dbReference type="HAMAP-Rule" id="MF_01080"/>
    </source>
</evidence>
<feature type="domain" description="tRNA pseudouridylate synthase B C-terminal" evidence="7">
    <location>
        <begin position="172"/>
        <end position="230"/>
    </location>
</feature>
<sequence>MMNGIINVYKEAGFTSFDVVAKLRGVLKQKKIGHTGTLDPDATGVLPICLGTATKVCDLLTDRSKEYIATMLLGVETDTYDCSGTVVNKKPVEVNEERISEILHGFVGESMQIPPMYSALKVNGKKLYEYAREGIKIERKPRKIQIYDLEILHIHLPEVEFRVHCSKGTYIRSICYDAGRIAQCGACMKKLIRTRVDNFMLEDAYTLNEIEELVKSGDVNTIVKPVDSVFSQYPKAVVMDEYSKVLYNGNRLKKQWVCQEMTPPQKVRIYDESGAFIGIYRYEESRKEFKPEKIFWRKE</sequence>
<dbReference type="InterPro" id="IPR032819">
    <property type="entry name" value="TruB_C"/>
</dbReference>
<gene>
    <name evidence="5" type="primary">truB</name>
    <name evidence="8" type="ORF">SAMN02910417_00771</name>
</gene>
<proteinExistence type="inferred from homology"/>
<dbReference type="NCBIfam" id="TIGR00431">
    <property type="entry name" value="TruB"/>
    <property type="match status" value="1"/>
</dbReference>
<evidence type="ECO:0000256" key="1">
    <source>
        <dbReference type="ARBA" id="ARBA00000385"/>
    </source>
</evidence>
<dbReference type="OrthoDB" id="9802309at2"/>
<keyword evidence="9" id="KW-1185">Reference proteome</keyword>
<dbReference type="EMBL" id="FMXR01000006">
    <property type="protein sequence ID" value="SDB09961.1"/>
    <property type="molecule type" value="Genomic_DNA"/>
</dbReference>
<dbReference type="Pfam" id="PF16198">
    <property type="entry name" value="TruB_C_2"/>
    <property type="match status" value="1"/>
</dbReference>
<dbReference type="SUPFAM" id="SSF55120">
    <property type="entry name" value="Pseudouridine synthase"/>
    <property type="match status" value="1"/>
</dbReference>
<dbReference type="Proteomes" id="UP000199228">
    <property type="component" value="Unassembled WGS sequence"/>
</dbReference>
<protein>
    <recommendedName>
        <fullName evidence="5">tRNA pseudouridine synthase B</fullName>
        <ecNumber evidence="5">5.4.99.25</ecNumber>
    </recommendedName>
    <alternativeName>
        <fullName evidence="5">tRNA pseudouridine(55) synthase</fullName>
        <shortName evidence="5">Psi55 synthase</shortName>
    </alternativeName>
    <alternativeName>
        <fullName evidence="5">tRNA pseudouridylate synthase</fullName>
    </alternativeName>
    <alternativeName>
        <fullName evidence="5">tRNA-uridine isomerase</fullName>
    </alternativeName>
</protein>
<evidence type="ECO:0000259" key="7">
    <source>
        <dbReference type="Pfam" id="PF16198"/>
    </source>
</evidence>
<comment type="catalytic activity">
    <reaction evidence="1 5">
        <text>uridine(55) in tRNA = pseudouridine(55) in tRNA</text>
        <dbReference type="Rhea" id="RHEA:42532"/>
        <dbReference type="Rhea" id="RHEA-COMP:10101"/>
        <dbReference type="Rhea" id="RHEA-COMP:10102"/>
        <dbReference type="ChEBI" id="CHEBI:65314"/>
        <dbReference type="ChEBI" id="CHEBI:65315"/>
        <dbReference type="EC" id="5.4.99.25"/>
    </reaction>
</comment>
<feature type="active site" description="Nucleophile" evidence="5">
    <location>
        <position position="39"/>
    </location>
</feature>
<dbReference type="InterPro" id="IPR014780">
    <property type="entry name" value="tRNA_psdUridine_synth_TruB"/>
</dbReference>
<dbReference type="STRING" id="1732.SAMN02910417_00771"/>
<feature type="domain" description="Pseudouridine synthase II N-terminal" evidence="6">
    <location>
        <begin position="24"/>
        <end position="171"/>
    </location>
</feature>
<evidence type="ECO:0000259" key="6">
    <source>
        <dbReference type="Pfam" id="PF01509"/>
    </source>
</evidence>
<evidence type="ECO:0000256" key="3">
    <source>
        <dbReference type="ARBA" id="ARBA00022694"/>
    </source>
</evidence>
<reference evidence="8 9" key="1">
    <citation type="submission" date="2016-10" db="EMBL/GenBank/DDBJ databases">
        <authorList>
            <person name="de Groot N.N."/>
        </authorList>
    </citation>
    <scope>NUCLEOTIDE SEQUENCE [LARGE SCALE GENOMIC DNA]</scope>
    <source>
        <strain evidence="8 9">DSM 3217</strain>
    </source>
</reference>
<comment type="function">
    <text evidence="5">Responsible for synthesis of pseudouridine from uracil-55 in the psi GC loop of transfer RNAs.</text>
</comment>
<dbReference type="HAMAP" id="MF_01080">
    <property type="entry name" value="TruB_bact"/>
    <property type="match status" value="1"/>
</dbReference>
<dbReference type="Pfam" id="PF01509">
    <property type="entry name" value="TruB_N"/>
    <property type="match status" value="1"/>
</dbReference>
<evidence type="ECO:0000313" key="8">
    <source>
        <dbReference type="EMBL" id="SDB09961.1"/>
    </source>
</evidence>
<dbReference type="CDD" id="cd02573">
    <property type="entry name" value="PseudoU_synth_EcTruB"/>
    <property type="match status" value="1"/>
</dbReference>
<dbReference type="GO" id="GO:0003723">
    <property type="term" value="F:RNA binding"/>
    <property type="evidence" value="ECO:0007669"/>
    <property type="project" value="InterPro"/>
</dbReference>
<evidence type="ECO:0000313" key="9">
    <source>
        <dbReference type="Proteomes" id="UP000199228"/>
    </source>
</evidence>
<dbReference type="AlphaFoldDB" id="A0A1G6ANN5"/>
<keyword evidence="4 5" id="KW-0413">Isomerase</keyword>
<keyword evidence="3 5" id="KW-0819">tRNA processing</keyword>
<evidence type="ECO:0000256" key="2">
    <source>
        <dbReference type="ARBA" id="ARBA00005642"/>
    </source>
</evidence>
<dbReference type="PANTHER" id="PTHR13767:SF2">
    <property type="entry name" value="PSEUDOURIDYLATE SYNTHASE TRUB1"/>
    <property type="match status" value="1"/>
</dbReference>
<comment type="similarity">
    <text evidence="2 5">Belongs to the pseudouridine synthase TruB family. Type 1 subfamily.</text>
</comment>
<dbReference type="GO" id="GO:0160148">
    <property type="term" value="F:tRNA pseudouridine(55) synthase activity"/>
    <property type="evidence" value="ECO:0007669"/>
    <property type="project" value="UniProtKB-EC"/>
</dbReference>
<dbReference type="FunFam" id="3.30.2350.10:FF:000011">
    <property type="entry name" value="tRNA pseudouridine synthase B"/>
    <property type="match status" value="1"/>
</dbReference>
<dbReference type="PANTHER" id="PTHR13767">
    <property type="entry name" value="TRNA-PSEUDOURIDINE SYNTHASE"/>
    <property type="match status" value="1"/>
</dbReference>
<name>A0A1G6ANN5_EUBOX</name>
<dbReference type="GO" id="GO:1990481">
    <property type="term" value="P:mRNA pseudouridine synthesis"/>
    <property type="evidence" value="ECO:0007669"/>
    <property type="project" value="TreeGrafter"/>
</dbReference>
<evidence type="ECO:0000256" key="4">
    <source>
        <dbReference type="ARBA" id="ARBA00023235"/>
    </source>
</evidence>
<organism evidence="8 9">
    <name type="scientific">Eubacterium oxidoreducens</name>
    <dbReference type="NCBI Taxonomy" id="1732"/>
    <lineage>
        <taxon>Bacteria</taxon>
        <taxon>Bacillati</taxon>
        <taxon>Bacillota</taxon>
        <taxon>Clostridia</taxon>
        <taxon>Eubacteriales</taxon>
        <taxon>Eubacteriaceae</taxon>
        <taxon>Eubacterium</taxon>
    </lineage>
</organism>
<dbReference type="InterPro" id="IPR020103">
    <property type="entry name" value="PsdUridine_synth_cat_dom_sf"/>
</dbReference>
<accession>A0A1G6ANN5</accession>
<dbReference type="InterPro" id="IPR002501">
    <property type="entry name" value="PsdUridine_synth_N"/>
</dbReference>